<dbReference type="Proteomes" id="UP000782241">
    <property type="component" value="Unassembled WGS sequence"/>
</dbReference>
<gene>
    <name evidence="1" type="ORF">KAF25_009998</name>
</gene>
<comment type="caution">
    <text evidence="1">The sequence shown here is derived from an EMBL/GenBank/DDBJ whole genome shotgun (WGS) entry which is preliminary data.</text>
</comment>
<dbReference type="EMBL" id="JAGPUO010000001">
    <property type="protein sequence ID" value="KAG5665873.1"/>
    <property type="molecule type" value="Genomic_DNA"/>
</dbReference>
<name>A0A9P7HCS7_9HYPO</name>
<reference evidence="1" key="1">
    <citation type="submission" date="2021-04" db="EMBL/GenBank/DDBJ databases">
        <title>Draft genome of Fusarium avenaceum strain F156N33, isolated from an atmospheric sample in Virginia.</title>
        <authorList>
            <person name="Yang S."/>
            <person name="Vinatzer B.A."/>
            <person name="Coleman J."/>
        </authorList>
    </citation>
    <scope>NUCLEOTIDE SEQUENCE</scope>
    <source>
        <strain evidence="1">F156N33</strain>
    </source>
</reference>
<protein>
    <submittedName>
        <fullName evidence="1">Uncharacterized protein</fullName>
    </submittedName>
</protein>
<proteinExistence type="predicted"/>
<dbReference type="AlphaFoldDB" id="A0A9P7HCS7"/>
<sequence>MRTPIHQSNMEINMAKPSLWDKIRSALGCKPAVFEPLHPDSYPVFITHDLASAAMNVIVDKSTVWPKDSEYRIEKALVNVPLKLCPPHVVHCMPPPESGKHPYAVFIADVRFRRTPEHPGGELVGIVTTEWNEIVVAFSLEPRDVVSVVPLLDRTHQNEGTH</sequence>
<evidence type="ECO:0000313" key="2">
    <source>
        <dbReference type="Proteomes" id="UP000782241"/>
    </source>
</evidence>
<evidence type="ECO:0000313" key="1">
    <source>
        <dbReference type="EMBL" id="KAG5665873.1"/>
    </source>
</evidence>
<accession>A0A9P7HCS7</accession>
<keyword evidence="2" id="KW-1185">Reference proteome</keyword>
<organism evidence="1 2">
    <name type="scientific">Fusarium avenaceum</name>
    <dbReference type="NCBI Taxonomy" id="40199"/>
    <lineage>
        <taxon>Eukaryota</taxon>
        <taxon>Fungi</taxon>
        <taxon>Dikarya</taxon>
        <taxon>Ascomycota</taxon>
        <taxon>Pezizomycotina</taxon>
        <taxon>Sordariomycetes</taxon>
        <taxon>Hypocreomycetidae</taxon>
        <taxon>Hypocreales</taxon>
        <taxon>Nectriaceae</taxon>
        <taxon>Fusarium</taxon>
        <taxon>Fusarium tricinctum species complex</taxon>
    </lineage>
</organism>